<keyword evidence="1" id="KW-0812">Transmembrane</keyword>
<keyword evidence="1" id="KW-1133">Transmembrane helix</keyword>
<dbReference type="PANTHER" id="PTHR28358:SF1">
    <property type="entry name" value="TRANSMEMBRANE PROTEIN 127"/>
    <property type="match status" value="1"/>
</dbReference>
<name>A0ABM4BHD3_HYDVU</name>
<dbReference type="RefSeq" id="XP_065648440.1">
    <property type="nucleotide sequence ID" value="XM_065792368.1"/>
</dbReference>
<evidence type="ECO:0000313" key="3">
    <source>
        <dbReference type="Proteomes" id="UP001652625"/>
    </source>
</evidence>
<feature type="transmembrane region" description="Helical" evidence="1">
    <location>
        <begin position="162"/>
        <end position="187"/>
    </location>
</feature>
<keyword evidence="3" id="KW-1185">Reference proteome</keyword>
<dbReference type="InterPro" id="IPR033331">
    <property type="entry name" value="TMEM127"/>
</dbReference>
<sequence length="229" mass="25582">MNQRLGFQNVINGRNNHYRLGVRKPEVSRNIPSAFFGLVATGLYIVSMAEPNWFRLEGALCSTEHLGLYIIFGSQSKHFDGCWNMNIVEKLQICAGLSFLAIISSVLQFTLDLCGTSNRGLFFVWNNSLGNITSVLLSISIMCICYWISVDVNNLKVSKVTCFLDIGFYLIAAAGIAAFIGCILNLLKITCEKIVFPVQSNDNELQLQLIHDDNEIEEFPPVFPPVYCP</sequence>
<evidence type="ECO:0000256" key="1">
    <source>
        <dbReference type="SAM" id="Phobius"/>
    </source>
</evidence>
<feature type="domain" description="Transmembrane protein 127 transmembrane region" evidence="2">
    <location>
        <begin position="82"/>
        <end position="187"/>
    </location>
</feature>
<reference evidence="4" key="1">
    <citation type="submission" date="2025-08" db="UniProtKB">
        <authorList>
            <consortium name="RefSeq"/>
        </authorList>
    </citation>
    <scope>IDENTIFICATION</scope>
</reference>
<feature type="transmembrane region" description="Helical" evidence="1">
    <location>
        <begin position="131"/>
        <end position="150"/>
    </location>
</feature>
<accession>A0ABM4BHD3</accession>
<dbReference type="PANTHER" id="PTHR28358">
    <property type="entry name" value="TRANSMEMBRANE PROTEIN 127"/>
    <property type="match status" value="1"/>
</dbReference>
<keyword evidence="1" id="KW-0472">Membrane</keyword>
<feature type="transmembrane region" description="Helical" evidence="1">
    <location>
        <begin position="27"/>
        <end position="47"/>
    </location>
</feature>
<evidence type="ECO:0000313" key="4">
    <source>
        <dbReference type="RefSeq" id="XP_065648440.1"/>
    </source>
</evidence>
<dbReference type="Pfam" id="PF20517">
    <property type="entry name" value="TMEM127"/>
    <property type="match status" value="1"/>
</dbReference>
<feature type="transmembrane region" description="Helical" evidence="1">
    <location>
        <begin position="93"/>
        <end position="111"/>
    </location>
</feature>
<dbReference type="InterPro" id="IPR046795">
    <property type="entry name" value="TMEM127_TM"/>
</dbReference>
<protein>
    <submittedName>
        <fullName evidence="4">Uncharacterized protein LOC100209854</fullName>
    </submittedName>
</protein>
<evidence type="ECO:0000259" key="2">
    <source>
        <dbReference type="Pfam" id="PF20517"/>
    </source>
</evidence>
<organism evidence="3 4">
    <name type="scientific">Hydra vulgaris</name>
    <name type="common">Hydra</name>
    <name type="synonym">Hydra attenuata</name>
    <dbReference type="NCBI Taxonomy" id="6087"/>
    <lineage>
        <taxon>Eukaryota</taxon>
        <taxon>Metazoa</taxon>
        <taxon>Cnidaria</taxon>
        <taxon>Hydrozoa</taxon>
        <taxon>Hydroidolina</taxon>
        <taxon>Anthoathecata</taxon>
        <taxon>Aplanulata</taxon>
        <taxon>Hydridae</taxon>
        <taxon>Hydra</taxon>
    </lineage>
</organism>
<gene>
    <name evidence="4" type="primary">LOC100209854</name>
</gene>
<proteinExistence type="predicted"/>
<dbReference type="Proteomes" id="UP001652625">
    <property type="component" value="Chromosome 03"/>
</dbReference>
<dbReference type="GeneID" id="100209854"/>